<gene>
    <name evidence="3" type="ORF">R9X50_00555000</name>
</gene>
<comment type="similarity">
    <text evidence="1">Belongs to the PP2C family.</text>
</comment>
<accession>A0AAQ3R972</accession>
<keyword evidence="4" id="KW-1185">Reference proteome</keyword>
<comment type="catalytic activity">
    <reaction evidence="1">
        <text>O-phospho-L-threonyl-[protein] + H2O = L-threonyl-[protein] + phosphate</text>
        <dbReference type="Rhea" id="RHEA:47004"/>
        <dbReference type="Rhea" id="RHEA-COMP:11060"/>
        <dbReference type="Rhea" id="RHEA-COMP:11605"/>
        <dbReference type="ChEBI" id="CHEBI:15377"/>
        <dbReference type="ChEBI" id="CHEBI:30013"/>
        <dbReference type="ChEBI" id="CHEBI:43474"/>
        <dbReference type="ChEBI" id="CHEBI:61977"/>
        <dbReference type="EC" id="3.1.3.16"/>
    </reaction>
</comment>
<dbReference type="PANTHER" id="PTHR12320">
    <property type="entry name" value="PROTEIN PHOSPHATASE 2C"/>
    <property type="match status" value="1"/>
</dbReference>
<protein>
    <recommendedName>
        <fullName evidence="1">Protein phosphatase</fullName>
        <ecNumber evidence="1">3.1.3.16</ecNumber>
    </recommendedName>
</protein>
<dbReference type="InterPro" id="IPR039123">
    <property type="entry name" value="PPTC7"/>
</dbReference>
<sequence>MLVLRVNTLRIAHHIHRLVLYRCLSQARQAYAHRPRSRDPLIGLTTPVPDDGVELGKSASPFYFEAGYAAWAKRPTRPFPPPFFSPPSGSFSDPLSTHNRSLDRRSRVNGQMIRGVTNGDDALLVSDNLIGTNDGVGAWHTRERGCAPLWSRLILHFLALAAEKDHYGNETGRPDLVKYLDEAYVQTKEALSEPNEWFGTTTTSSALVHFEDEGDKVHPVLYVAQLGDSKVMVVRPANKKILFETEEQWHYFDCPRQLGTNSPDTPKDNAILSTIHILEDDIVLAMSDGVTDNLWNDEISETAVDALESWREKMQTKDNNIESLSEGMRHVAQELVLAARKIAEDPFAGSPFMERAIEEGLAIEGGKPDDISVVAAICKRRPD</sequence>
<evidence type="ECO:0000259" key="2">
    <source>
        <dbReference type="PROSITE" id="PS51746"/>
    </source>
</evidence>
<organism evidence="3 4">
    <name type="scientific">Acrodontium crateriforme</name>
    <dbReference type="NCBI Taxonomy" id="150365"/>
    <lineage>
        <taxon>Eukaryota</taxon>
        <taxon>Fungi</taxon>
        <taxon>Dikarya</taxon>
        <taxon>Ascomycota</taxon>
        <taxon>Pezizomycotina</taxon>
        <taxon>Dothideomycetes</taxon>
        <taxon>Dothideomycetidae</taxon>
        <taxon>Mycosphaerellales</taxon>
        <taxon>Teratosphaeriaceae</taxon>
        <taxon>Acrodontium</taxon>
    </lineage>
</organism>
<dbReference type="SMART" id="SM00332">
    <property type="entry name" value="PP2Cc"/>
    <property type="match status" value="1"/>
</dbReference>
<dbReference type="EMBL" id="CP138587">
    <property type="protein sequence ID" value="WPH02684.1"/>
    <property type="molecule type" value="Genomic_DNA"/>
</dbReference>
<dbReference type="PANTHER" id="PTHR12320:SF24">
    <property type="entry name" value="PROTEIN PHOSPHATASE"/>
    <property type="match status" value="1"/>
</dbReference>
<keyword evidence="1" id="KW-0378">Hydrolase</keyword>
<name>A0AAQ3R972_9PEZI</name>
<comment type="catalytic activity">
    <reaction evidence="1">
        <text>O-phospho-L-seryl-[protein] + H2O = L-seryl-[protein] + phosphate</text>
        <dbReference type="Rhea" id="RHEA:20629"/>
        <dbReference type="Rhea" id="RHEA-COMP:9863"/>
        <dbReference type="Rhea" id="RHEA-COMP:11604"/>
        <dbReference type="ChEBI" id="CHEBI:15377"/>
        <dbReference type="ChEBI" id="CHEBI:29999"/>
        <dbReference type="ChEBI" id="CHEBI:43474"/>
        <dbReference type="ChEBI" id="CHEBI:83421"/>
        <dbReference type="EC" id="3.1.3.16"/>
    </reaction>
</comment>
<comment type="cofactor">
    <cofactor evidence="1">
        <name>Mn(2+)</name>
        <dbReference type="ChEBI" id="CHEBI:29035"/>
    </cofactor>
</comment>
<dbReference type="GO" id="GO:0046872">
    <property type="term" value="F:metal ion binding"/>
    <property type="evidence" value="ECO:0007669"/>
    <property type="project" value="UniProtKB-UniRule"/>
</dbReference>
<evidence type="ECO:0000313" key="4">
    <source>
        <dbReference type="Proteomes" id="UP001303373"/>
    </source>
</evidence>
<dbReference type="Gene3D" id="3.60.40.10">
    <property type="entry name" value="PPM-type phosphatase domain"/>
    <property type="match status" value="1"/>
</dbReference>
<dbReference type="Proteomes" id="UP001303373">
    <property type="component" value="Chromosome 8"/>
</dbReference>
<keyword evidence="1" id="KW-0464">Manganese</keyword>
<keyword evidence="1" id="KW-0479">Metal-binding</keyword>
<proteinExistence type="inferred from homology"/>
<dbReference type="FunFam" id="3.60.40.10:FF:000118">
    <property type="entry name" value="Phosphatase 2C-like domain-containing protein"/>
    <property type="match status" value="1"/>
</dbReference>
<dbReference type="SUPFAM" id="SSF81606">
    <property type="entry name" value="PP2C-like"/>
    <property type="match status" value="1"/>
</dbReference>
<feature type="domain" description="PPM-type phosphatase" evidence="2">
    <location>
        <begin position="105"/>
        <end position="378"/>
    </location>
</feature>
<dbReference type="GO" id="GO:0004722">
    <property type="term" value="F:protein serine/threonine phosphatase activity"/>
    <property type="evidence" value="ECO:0007669"/>
    <property type="project" value="UniProtKB-EC"/>
</dbReference>
<evidence type="ECO:0000256" key="1">
    <source>
        <dbReference type="RuleBase" id="RU366020"/>
    </source>
</evidence>
<evidence type="ECO:0000313" key="3">
    <source>
        <dbReference type="EMBL" id="WPH02684.1"/>
    </source>
</evidence>
<dbReference type="InterPro" id="IPR001932">
    <property type="entry name" value="PPM-type_phosphatase-like_dom"/>
</dbReference>
<dbReference type="EC" id="3.1.3.16" evidence="1"/>
<keyword evidence="1" id="KW-0460">Magnesium</keyword>
<keyword evidence="1" id="KW-0904">Protein phosphatase</keyword>
<dbReference type="InterPro" id="IPR036457">
    <property type="entry name" value="PPM-type-like_dom_sf"/>
</dbReference>
<reference evidence="3 4" key="1">
    <citation type="submission" date="2023-11" db="EMBL/GenBank/DDBJ databases">
        <title>An acidophilic fungus is an integral part of prey digestion in a carnivorous sundew plant.</title>
        <authorList>
            <person name="Tsai I.J."/>
        </authorList>
    </citation>
    <scope>NUCLEOTIDE SEQUENCE [LARGE SCALE GENOMIC DNA]</scope>
    <source>
        <strain evidence="3">169a</strain>
    </source>
</reference>
<dbReference type="AlphaFoldDB" id="A0AAQ3R972"/>
<comment type="cofactor">
    <cofactor evidence="1">
        <name>Mg(2+)</name>
        <dbReference type="ChEBI" id="CHEBI:18420"/>
    </cofactor>
</comment>
<dbReference type="PROSITE" id="PS51746">
    <property type="entry name" value="PPM_2"/>
    <property type="match status" value="1"/>
</dbReference>